<dbReference type="GeneID" id="92767538"/>
<evidence type="ECO:0000313" key="2">
    <source>
        <dbReference type="EMBL" id="MEO3717216.1"/>
    </source>
</evidence>
<accession>A0A1V2CBS4</accession>
<dbReference type="InterPro" id="IPR010310">
    <property type="entry name" value="T7SS_ESAT-6-like"/>
</dbReference>
<dbReference type="EMBL" id="CP066023">
    <property type="protein sequence ID" value="QQB83631.1"/>
    <property type="molecule type" value="Genomic_DNA"/>
</dbReference>
<evidence type="ECO:0000313" key="6">
    <source>
        <dbReference type="Proteomes" id="UP000594774"/>
    </source>
</evidence>
<evidence type="ECO:0000313" key="5">
    <source>
        <dbReference type="EMBL" id="WET44599.1"/>
    </source>
</evidence>
<dbReference type="EMBL" id="CP120206">
    <property type="protein sequence ID" value="WET44599.1"/>
    <property type="molecule type" value="Genomic_DNA"/>
</dbReference>
<dbReference type="SUPFAM" id="SSF140453">
    <property type="entry name" value="EsxAB dimer-like"/>
    <property type="match status" value="1"/>
</dbReference>
<gene>
    <name evidence="3" type="ORF">I6G95_04865</name>
    <name evidence="4" type="ORF">I6H48_05440</name>
    <name evidence="5" type="ORF">P2W56_03975</name>
    <name evidence="2" type="ORF">QP460_006410</name>
</gene>
<evidence type="ECO:0000313" key="3">
    <source>
        <dbReference type="EMBL" id="QPR31752.1"/>
    </source>
</evidence>
<name>A0A1V2CBS4_CORAY</name>
<dbReference type="Proteomes" id="UP001220238">
    <property type="component" value="Chromosome"/>
</dbReference>
<reference evidence="6 7" key="1">
    <citation type="submission" date="2020-12" db="EMBL/GenBank/DDBJ databases">
        <title>FDA dAtabase for Regulatory Grade micrObial Sequences (FDA-ARGOS): Supporting development and validation of Infectious Disease Dx tests.</title>
        <authorList>
            <person name="Sproer C."/>
            <person name="Gronow S."/>
            <person name="Severitt S."/>
            <person name="Schroder I."/>
            <person name="Tallon L."/>
            <person name="Sadzewicz L."/>
            <person name="Zhao X."/>
            <person name="Boylan J."/>
            <person name="Ott S."/>
            <person name="Bowen H."/>
            <person name="Vavikolanu K."/>
            <person name="Mehta A."/>
            <person name="Aluvathingal J."/>
            <person name="Nadendla S."/>
            <person name="Lowell S."/>
            <person name="Myers T."/>
            <person name="Yan Y."/>
            <person name="Sichtig H."/>
        </authorList>
    </citation>
    <scope>NUCLEOTIDE SEQUENCE [LARGE SCALE GENOMIC DNA]</scope>
    <source>
        <strain evidence="3 6">FDAARGOS_938</strain>
        <strain evidence="4 7">FDAARGOS_991</strain>
    </source>
</reference>
<dbReference type="InterPro" id="IPR036689">
    <property type="entry name" value="ESAT-6-like_sf"/>
</dbReference>
<dbReference type="Proteomes" id="UP000594774">
    <property type="component" value="Chromosome"/>
</dbReference>
<dbReference type="Proteomes" id="UP000595198">
    <property type="component" value="Chromosome"/>
</dbReference>
<evidence type="ECO:0000313" key="7">
    <source>
        <dbReference type="Proteomes" id="UP000595198"/>
    </source>
</evidence>
<comment type="similarity">
    <text evidence="1">Belongs to the WXG100 family.</text>
</comment>
<dbReference type="Pfam" id="PF06013">
    <property type="entry name" value="WXG100"/>
    <property type="match status" value="1"/>
</dbReference>
<dbReference type="NCBIfam" id="TIGR03930">
    <property type="entry name" value="WXG100_ESAT6"/>
    <property type="match status" value="1"/>
</dbReference>
<dbReference type="Proteomes" id="UP001223646">
    <property type="component" value="Unassembled WGS sequence"/>
</dbReference>
<dbReference type="EMBL" id="CP065628">
    <property type="protein sequence ID" value="QPR31752.1"/>
    <property type="molecule type" value="Genomic_DNA"/>
</dbReference>
<protein>
    <recommendedName>
        <fullName evidence="1">ESAT-6-like protein</fullName>
    </recommendedName>
</protein>
<evidence type="ECO:0000256" key="1">
    <source>
        <dbReference type="RuleBase" id="RU362001"/>
    </source>
</evidence>
<dbReference type="AlphaFoldDB" id="A0A1V2CBS4"/>
<reference evidence="2" key="3">
    <citation type="submission" date="2023-05" db="EMBL/GenBank/DDBJ databases">
        <authorList>
            <person name="Du J."/>
        </authorList>
    </citation>
    <scope>NUCLEOTIDE SEQUENCE</scope>
    <source>
        <strain evidence="2">UMB1064</strain>
    </source>
</reference>
<sequence length="108" mass="11314">MANLFAAESDQMTTTAGDVDGVNSEVQGELGRIRGVVDGLAGEWKGQAKDSFDDLMLRWDDAAMRLSNALTDIADNIRANSSSFDAGEDEGASSFKQVAAAGASLLNL</sequence>
<organism evidence="2 8">
    <name type="scientific">Corynebacterium amycolatum</name>
    <dbReference type="NCBI Taxonomy" id="43765"/>
    <lineage>
        <taxon>Bacteria</taxon>
        <taxon>Bacillati</taxon>
        <taxon>Actinomycetota</taxon>
        <taxon>Actinomycetes</taxon>
        <taxon>Mycobacteriales</taxon>
        <taxon>Corynebacteriaceae</taxon>
        <taxon>Corynebacterium</taxon>
    </lineage>
</organism>
<dbReference type="EMBL" id="JASOOY020000020">
    <property type="protein sequence ID" value="MEO3717216.1"/>
    <property type="molecule type" value="Genomic_DNA"/>
</dbReference>
<proteinExistence type="inferred from homology"/>
<keyword evidence="7" id="KW-1185">Reference proteome</keyword>
<evidence type="ECO:0000313" key="8">
    <source>
        <dbReference type="Proteomes" id="UP001223646"/>
    </source>
</evidence>
<dbReference type="OrthoDB" id="4554345at2"/>
<dbReference type="RefSeq" id="WP_005510029.1">
    <property type="nucleotide sequence ID" value="NZ_CP046975.1"/>
</dbReference>
<dbReference type="Gene3D" id="1.10.287.1060">
    <property type="entry name" value="ESAT-6-like"/>
    <property type="match status" value="1"/>
</dbReference>
<reference evidence="5" key="2">
    <citation type="submission" date="2023-03" db="EMBL/GenBank/DDBJ databases">
        <title>Corynebacterium amycolatum SB-1.</title>
        <authorList>
            <person name="Jo H."/>
        </authorList>
    </citation>
    <scope>NUCLEOTIDE SEQUENCE</scope>
    <source>
        <strain evidence="5">SB-1</strain>
    </source>
</reference>
<evidence type="ECO:0000313" key="4">
    <source>
        <dbReference type="EMBL" id="QQB83631.1"/>
    </source>
</evidence>
<reference evidence="2" key="4">
    <citation type="submission" date="2024-05" db="EMBL/GenBank/DDBJ databases">
        <authorList>
            <person name="Wolfe A."/>
        </authorList>
    </citation>
    <scope>NUCLEOTIDE SEQUENCE</scope>
    <source>
        <strain evidence="2">UMB1064</strain>
    </source>
</reference>